<dbReference type="GO" id="GO:0005840">
    <property type="term" value="C:ribosome"/>
    <property type="evidence" value="ECO:0007669"/>
    <property type="project" value="UniProtKB-KW"/>
</dbReference>
<dbReference type="EMBL" id="CP045483">
    <property type="protein sequence ID" value="QGR20215.1"/>
    <property type="molecule type" value="Genomic_DNA"/>
</dbReference>
<evidence type="ECO:0000256" key="2">
    <source>
        <dbReference type="ARBA" id="ARBA00022980"/>
    </source>
</evidence>
<dbReference type="RefSeq" id="WP_156007664.1">
    <property type="nucleotide sequence ID" value="NZ_CP045483.1"/>
</dbReference>
<dbReference type="KEGG" id="sazo:D1868_09605"/>
<dbReference type="InterPro" id="IPR021131">
    <property type="entry name" value="Ribosomal_uL15/eL18"/>
</dbReference>
<keyword evidence="3 4" id="KW-0687">Ribonucleoprotein</keyword>
<accession>A0A650CR52</accession>
<dbReference type="AlphaFoldDB" id="A0A650CR52"/>
<dbReference type="InterPro" id="IPR001196">
    <property type="entry name" value="Ribosomal_uL15_CS"/>
</dbReference>
<dbReference type="GO" id="GO:1990904">
    <property type="term" value="C:ribonucleoprotein complex"/>
    <property type="evidence" value="ECO:0007669"/>
    <property type="project" value="UniProtKB-KW"/>
</dbReference>
<dbReference type="Gene3D" id="3.100.10.10">
    <property type="match status" value="1"/>
</dbReference>
<organism evidence="6 7">
    <name type="scientific">Stygiolobus azoricus</name>
    <dbReference type="NCBI Taxonomy" id="41675"/>
    <lineage>
        <taxon>Archaea</taxon>
        <taxon>Thermoproteota</taxon>
        <taxon>Thermoprotei</taxon>
        <taxon>Sulfolobales</taxon>
        <taxon>Sulfolobaceae</taxon>
        <taxon>Stygiolobus</taxon>
    </lineage>
</organism>
<dbReference type="GO" id="GO:0006412">
    <property type="term" value="P:translation"/>
    <property type="evidence" value="ECO:0007669"/>
    <property type="project" value="UniProtKB-UniRule"/>
</dbReference>
<dbReference type="OrthoDB" id="11309at2157"/>
<dbReference type="SUPFAM" id="SSF52080">
    <property type="entry name" value="Ribosomal proteins L15p and L18e"/>
    <property type="match status" value="1"/>
</dbReference>
<dbReference type="InterPro" id="IPR036227">
    <property type="entry name" value="Ribosomal_uL15/eL18_sf"/>
</dbReference>
<dbReference type="InterPro" id="IPR021132">
    <property type="entry name" value="Ribosomal_eL18/eL18-A/B/_CS"/>
</dbReference>
<reference evidence="6 7" key="1">
    <citation type="submission" date="2019-10" db="EMBL/GenBank/DDBJ databases">
        <title>Genome Sequences from Six Type Strain Members of the Archaeal Family Sulfolobaceae: Acidianus ambivalens, Acidianus infernus, Metallosphaera prunae, Stygiolobus azoricus, Sulfolobus metallicus, and Sulfurisphaera ohwakuensis.</title>
        <authorList>
            <person name="Counts J.A."/>
            <person name="Kelly R.M."/>
        </authorList>
    </citation>
    <scope>NUCLEOTIDE SEQUENCE [LARGE SCALE GENOMIC DNA]</scope>
    <source>
        <strain evidence="6 7">FC6</strain>
    </source>
</reference>
<name>A0A650CR52_9CREN</name>
<dbReference type="NCBIfam" id="NF003079">
    <property type="entry name" value="PRK04005.1"/>
    <property type="match status" value="1"/>
</dbReference>
<gene>
    <name evidence="4" type="primary">rpl18e</name>
    <name evidence="6" type="ORF">D1868_09605</name>
</gene>
<keyword evidence="7" id="KW-1185">Reference proteome</keyword>
<evidence type="ECO:0000259" key="5">
    <source>
        <dbReference type="Pfam" id="PF00828"/>
    </source>
</evidence>
<evidence type="ECO:0000313" key="7">
    <source>
        <dbReference type="Proteomes" id="UP000423396"/>
    </source>
</evidence>
<evidence type="ECO:0000313" key="6">
    <source>
        <dbReference type="EMBL" id="QGR20215.1"/>
    </source>
</evidence>
<dbReference type="GeneID" id="42799325"/>
<dbReference type="InterPro" id="IPR022947">
    <property type="entry name" value="Ribosomal_eL18_arc"/>
</dbReference>
<dbReference type="PROSITE" id="PS01106">
    <property type="entry name" value="RIBOSOMAL_L18E"/>
    <property type="match status" value="1"/>
</dbReference>
<dbReference type="HAMAP" id="MF_00329">
    <property type="entry name" value="Ribosomal_eL18"/>
    <property type="match status" value="1"/>
</dbReference>
<keyword evidence="2 4" id="KW-0689">Ribosomal protein</keyword>
<comment type="similarity">
    <text evidence="1 4">Belongs to the eukaryotic ribosomal protein eL18 family.</text>
</comment>
<evidence type="ECO:0000256" key="3">
    <source>
        <dbReference type="ARBA" id="ARBA00023274"/>
    </source>
</evidence>
<dbReference type="PROSITE" id="PS00475">
    <property type="entry name" value="RIBOSOMAL_L15"/>
    <property type="match status" value="1"/>
</dbReference>
<evidence type="ECO:0000256" key="4">
    <source>
        <dbReference type="HAMAP-Rule" id="MF_00329"/>
    </source>
</evidence>
<feature type="domain" description="Large ribosomal subunit protein uL15/eL18" evidence="5">
    <location>
        <begin position="41"/>
        <end position="95"/>
    </location>
</feature>
<dbReference type="Proteomes" id="UP000423396">
    <property type="component" value="Chromosome"/>
</dbReference>
<proteinExistence type="inferred from homology"/>
<sequence>MKMASTNVMLRKLIYTLEKQKKNLWLAVAEELKAPSRKRAYINLYKINKHTKPNDIVVVPGKVLGIGSLDHPVTVVALSFSKSAKEKIEKSGGKVMSLYKAVQELKDFKGKTVRLMKQ</sequence>
<dbReference type="Pfam" id="PF00828">
    <property type="entry name" value="Ribosomal_L27A"/>
    <property type="match status" value="1"/>
</dbReference>
<protein>
    <recommendedName>
        <fullName evidence="4">Large ribosomal subunit protein eL18</fullName>
    </recommendedName>
</protein>
<dbReference type="GO" id="GO:0003735">
    <property type="term" value="F:structural constituent of ribosome"/>
    <property type="evidence" value="ECO:0007669"/>
    <property type="project" value="InterPro"/>
</dbReference>
<evidence type="ECO:0000256" key="1">
    <source>
        <dbReference type="ARBA" id="ARBA00006815"/>
    </source>
</evidence>